<organism evidence="1 2">
    <name type="scientific">Romanomermis culicivorax</name>
    <name type="common">Nematode worm</name>
    <dbReference type="NCBI Taxonomy" id="13658"/>
    <lineage>
        <taxon>Eukaryota</taxon>
        <taxon>Metazoa</taxon>
        <taxon>Ecdysozoa</taxon>
        <taxon>Nematoda</taxon>
        <taxon>Enoplea</taxon>
        <taxon>Dorylaimia</taxon>
        <taxon>Mermithida</taxon>
        <taxon>Mermithoidea</taxon>
        <taxon>Mermithidae</taxon>
        <taxon>Romanomermis</taxon>
    </lineage>
</organism>
<reference evidence="2" key="1">
    <citation type="submission" date="2022-11" db="UniProtKB">
        <authorList>
            <consortium name="WormBaseParasite"/>
        </authorList>
    </citation>
    <scope>IDENTIFICATION</scope>
</reference>
<accession>A0A915L2P3</accession>
<sequence>MLTAKELLECPIDVEVEPTDEELLKTLVFDLNIAKLPPSTEASAFPMPTAPSDIMATATQISDFLKLTLDEISNVVPAPMDESTPIQPAAIDSETMTSEQMLTDILKESTVDQSTSMDVALIEPATTIPTKTPAVDP</sequence>
<keyword evidence="1" id="KW-1185">Reference proteome</keyword>
<dbReference type="Proteomes" id="UP000887565">
    <property type="component" value="Unplaced"/>
</dbReference>
<protein>
    <submittedName>
        <fullName evidence="2">Uncharacterized protein</fullName>
    </submittedName>
</protein>
<name>A0A915L2P3_ROMCU</name>
<dbReference type="AlphaFoldDB" id="A0A915L2P3"/>
<evidence type="ECO:0000313" key="1">
    <source>
        <dbReference type="Proteomes" id="UP000887565"/>
    </source>
</evidence>
<dbReference type="WBParaSite" id="nRc.2.0.1.t45399-RA">
    <property type="protein sequence ID" value="nRc.2.0.1.t45399-RA"/>
    <property type="gene ID" value="nRc.2.0.1.g45399"/>
</dbReference>
<proteinExistence type="predicted"/>
<evidence type="ECO:0000313" key="2">
    <source>
        <dbReference type="WBParaSite" id="nRc.2.0.1.t45399-RA"/>
    </source>
</evidence>